<sequence>RGAMGKSRKYSKKRKNLGADVDDEPEFICTIDEQTGGRLLP</sequence>
<feature type="non-terminal residue" evidence="1">
    <location>
        <position position="1"/>
    </location>
</feature>
<evidence type="ECO:0000313" key="2">
    <source>
        <dbReference type="Proteomes" id="UP000467841"/>
    </source>
</evidence>
<dbReference type="AlphaFoldDB" id="A0A6D2KPC9"/>
<dbReference type="Proteomes" id="UP000467841">
    <property type="component" value="Unassembled WGS sequence"/>
</dbReference>
<evidence type="ECO:0000313" key="1">
    <source>
        <dbReference type="EMBL" id="CAA7049341.1"/>
    </source>
</evidence>
<reference evidence="1" key="1">
    <citation type="submission" date="2020-01" db="EMBL/GenBank/DDBJ databases">
        <authorList>
            <person name="Mishra B."/>
        </authorList>
    </citation>
    <scope>NUCLEOTIDE SEQUENCE [LARGE SCALE GENOMIC DNA]</scope>
</reference>
<proteinExistence type="predicted"/>
<dbReference type="EMBL" id="CACVBM020001414">
    <property type="protein sequence ID" value="CAA7049341.1"/>
    <property type="molecule type" value="Genomic_DNA"/>
</dbReference>
<protein>
    <submittedName>
        <fullName evidence="1">Uncharacterized protein</fullName>
    </submittedName>
</protein>
<organism evidence="1 2">
    <name type="scientific">Microthlaspi erraticum</name>
    <dbReference type="NCBI Taxonomy" id="1685480"/>
    <lineage>
        <taxon>Eukaryota</taxon>
        <taxon>Viridiplantae</taxon>
        <taxon>Streptophyta</taxon>
        <taxon>Embryophyta</taxon>
        <taxon>Tracheophyta</taxon>
        <taxon>Spermatophyta</taxon>
        <taxon>Magnoliopsida</taxon>
        <taxon>eudicotyledons</taxon>
        <taxon>Gunneridae</taxon>
        <taxon>Pentapetalae</taxon>
        <taxon>rosids</taxon>
        <taxon>malvids</taxon>
        <taxon>Brassicales</taxon>
        <taxon>Brassicaceae</taxon>
        <taxon>Coluteocarpeae</taxon>
        <taxon>Microthlaspi</taxon>
    </lineage>
</organism>
<accession>A0A6D2KPC9</accession>
<name>A0A6D2KPC9_9BRAS</name>
<keyword evidence="2" id="KW-1185">Reference proteome</keyword>
<gene>
    <name evidence="1" type="ORF">MERR_LOCUS36576</name>
</gene>
<comment type="caution">
    <text evidence="1">The sequence shown here is derived from an EMBL/GenBank/DDBJ whole genome shotgun (WGS) entry which is preliminary data.</text>
</comment>